<accession>A0A974NES9</accession>
<proteinExistence type="predicted"/>
<evidence type="ECO:0000313" key="2">
    <source>
        <dbReference type="Proteomes" id="UP000595278"/>
    </source>
</evidence>
<dbReference type="Proteomes" id="UP000595278">
    <property type="component" value="Chromosome"/>
</dbReference>
<name>A0A974NES9_9GAMM</name>
<organism evidence="1 2">
    <name type="scientific">Entomomonas asaccharolytica</name>
    <dbReference type="NCBI Taxonomy" id="2785331"/>
    <lineage>
        <taxon>Bacteria</taxon>
        <taxon>Pseudomonadati</taxon>
        <taxon>Pseudomonadota</taxon>
        <taxon>Gammaproteobacteria</taxon>
        <taxon>Pseudomonadales</taxon>
        <taxon>Pseudomonadaceae</taxon>
        <taxon>Entomomonas</taxon>
    </lineage>
</organism>
<keyword evidence="2" id="KW-1185">Reference proteome</keyword>
<protein>
    <submittedName>
        <fullName evidence="1">DUF2750 domain-containing protein</fullName>
    </submittedName>
</protein>
<gene>
    <name evidence="1" type="ORF">JHT90_12940</name>
</gene>
<dbReference type="InterPro" id="IPR021284">
    <property type="entry name" value="DUF2750"/>
</dbReference>
<reference evidence="1 2" key="1">
    <citation type="submission" date="2021-01" db="EMBL/GenBank/DDBJ databases">
        <title>Entomomonas sp. F2A isolated from a house cricket (Acheta domesticus).</title>
        <authorList>
            <person name="Spergser J."/>
            <person name="Busse H.-J."/>
        </authorList>
    </citation>
    <scope>NUCLEOTIDE SEQUENCE [LARGE SCALE GENOMIC DNA]</scope>
    <source>
        <strain evidence="1 2">F2A</strain>
    </source>
</reference>
<dbReference type="Pfam" id="PF11042">
    <property type="entry name" value="DUF2750"/>
    <property type="match status" value="1"/>
</dbReference>
<dbReference type="EMBL" id="CP067393">
    <property type="protein sequence ID" value="QQP85274.1"/>
    <property type="molecule type" value="Genomic_DNA"/>
</dbReference>
<dbReference type="KEGG" id="eaz:JHT90_12940"/>
<dbReference type="RefSeq" id="WP_201091683.1">
    <property type="nucleotide sequence ID" value="NZ_CP067393.1"/>
</dbReference>
<evidence type="ECO:0000313" key="1">
    <source>
        <dbReference type="EMBL" id="QQP85274.1"/>
    </source>
</evidence>
<sequence length="132" mass="15422">MKRVHDLEVQAFSRQSNSQRYNYFVEKVFEWQEAWGLGDDEGWVIAEMGDIIVFPLWPAEPFAKQCQIDNWQNTEVKKISFDELIQEILPSLANDNVQIAVFMVPENDQCGVLPAQELLNDFIMLNEQQENK</sequence>
<dbReference type="AlphaFoldDB" id="A0A974NES9"/>